<accession>A0A382LZX4</accession>
<dbReference type="SUPFAM" id="SSF75304">
    <property type="entry name" value="Amidase signature (AS) enzymes"/>
    <property type="match status" value="1"/>
</dbReference>
<dbReference type="InterPro" id="IPR052739">
    <property type="entry name" value="FAAH2"/>
</dbReference>
<dbReference type="AlphaFoldDB" id="A0A382LZX4"/>
<dbReference type="GO" id="GO:0012505">
    <property type="term" value="C:endomembrane system"/>
    <property type="evidence" value="ECO:0007669"/>
    <property type="project" value="TreeGrafter"/>
</dbReference>
<dbReference type="EMBL" id="UINC01090385">
    <property type="protein sequence ID" value="SVC42284.1"/>
    <property type="molecule type" value="Genomic_DNA"/>
</dbReference>
<dbReference type="Gene3D" id="3.90.1300.10">
    <property type="entry name" value="Amidase signature (AS) domain"/>
    <property type="match status" value="1"/>
</dbReference>
<dbReference type="Pfam" id="PF01425">
    <property type="entry name" value="Amidase"/>
    <property type="match status" value="1"/>
</dbReference>
<dbReference type="InterPro" id="IPR023631">
    <property type="entry name" value="Amidase_dom"/>
</dbReference>
<sequence>MRIKAMWDEFFQSYDVLLCPVTFTTAFDHDHNPDLLGRYITVDGAERHYSEITTWPSVATISQLPATVVPIGHSPVGLPIGMQVIGPYLEDYTTIAFARAIEGVCSGYTPPPTVK</sequence>
<dbReference type="PANTHER" id="PTHR43372:SF4">
    <property type="entry name" value="FATTY-ACID AMIDE HYDROLASE 2"/>
    <property type="match status" value="1"/>
</dbReference>
<gene>
    <name evidence="2" type="ORF">METZ01_LOCUS295138</name>
</gene>
<feature type="domain" description="Amidase" evidence="1">
    <location>
        <begin position="2"/>
        <end position="94"/>
    </location>
</feature>
<evidence type="ECO:0000313" key="2">
    <source>
        <dbReference type="EMBL" id="SVC42284.1"/>
    </source>
</evidence>
<name>A0A382LZX4_9ZZZZ</name>
<dbReference type="PANTHER" id="PTHR43372">
    <property type="entry name" value="FATTY-ACID AMIDE HYDROLASE"/>
    <property type="match status" value="1"/>
</dbReference>
<evidence type="ECO:0000259" key="1">
    <source>
        <dbReference type="Pfam" id="PF01425"/>
    </source>
</evidence>
<protein>
    <recommendedName>
        <fullName evidence="1">Amidase domain-containing protein</fullName>
    </recommendedName>
</protein>
<dbReference type="InterPro" id="IPR036928">
    <property type="entry name" value="AS_sf"/>
</dbReference>
<reference evidence="2" key="1">
    <citation type="submission" date="2018-05" db="EMBL/GenBank/DDBJ databases">
        <authorList>
            <person name="Lanie J.A."/>
            <person name="Ng W.-L."/>
            <person name="Kazmierczak K.M."/>
            <person name="Andrzejewski T.M."/>
            <person name="Davidsen T.M."/>
            <person name="Wayne K.J."/>
            <person name="Tettelin H."/>
            <person name="Glass J.I."/>
            <person name="Rusch D."/>
            <person name="Podicherti R."/>
            <person name="Tsui H.-C.T."/>
            <person name="Winkler M.E."/>
        </authorList>
    </citation>
    <scope>NUCLEOTIDE SEQUENCE</scope>
</reference>
<proteinExistence type="predicted"/>
<organism evidence="2">
    <name type="scientific">marine metagenome</name>
    <dbReference type="NCBI Taxonomy" id="408172"/>
    <lineage>
        <taxon>unclassified sequences</taxon>
        <taxon>metagenomes</taxon>
        <taxon>ecological metagenomes</taxon>
    </lineage>
</organism>